<dbReference type="AlphaFoldDB" id="A0A087SW42"/>
<protein>
    <submittedName>
        <fullName evidence="1">Uncharacterized protein</fullName>
    </submittedName>
</protein>
<evidence type="ECO:0000313" key="1">
    <source>
        <dbReference type="EMBL" id="KFM57081.1"/>
    </source>
</evidence>
<feature type="non-terminal residue" evidence="1">
    <location>
        <position position="1"/>
    </location>
</feature>
<evidence type="ECO:0000313" key="2">
    <source>
        <dbReference type="Proteomes" id="UP000054359"/>
    </source>
</evidence>
<dbReference type="EMBL" id="KK112217">
    <property type="protein sequence ID" value="KFM57081.1"/>
    <property type="molecule type" value="Genomic_DNA"/>
</dbReference>
<keyword evidence="2" id="KW-1185">Reference proteome</keyword>
<gene>
    <name evidence="1" type="ORF">X975_19553</name>
</gene>
<dbReference type="Proteomes" id="UP000054359">
    <property type="component" value="Unassembled WGS sequence"/>
</dbReference>
<feature type="non-terminal residue" evidence="1">
    <location>
        <position position="46"/>
    </location>
</feature>
<reference evidence="1 2" key="1">
    <citation type="submission" date="2013-11" db="EMBL/GenBank/DDBJ databases">
        <title>Genome sequencing of Stegodyphus mimosarum.</title>
        <authorList>
            <person name="Bechsgaard J."/>
        </authorList>
    </citation>
    <scope>NUCLEOTIDE SEQUENCE [LARGE SCALE GENOMIC DNA]</scope>
</reference>
<name>A0A087SW42_STEMI</name>
<organism evidence="1 2">
    <name type="scientific">Stegodyphus mimosarum</name>
    <name type="common">African social velvet spider</name>
    <dbReference type="NCBI Taxonomy" id="407821"/>
    <lineage>
        <taxon>Eukaryota</taxon>
        <taxon>Metazoa</taxon>
        <taxon>Ecdysozoa</taxon>
        <taxon>Arthropoda</taxon>
        <taxon>Chelicerata</taxon>
        <taxon>Arachnida</taxon>
        <taxon>Araneae</taxon>
        <taxon>Araneomorphae</taxon>
        <taxon>Entelegynae</taxon>
        <taxon>Eresoidea</taxon>
        <taxon>Eresidae</taxon>
        <taxon>Stegodyphus</taxon>
    </lineage>
</organism>
<sequence>KILFDKSIADTEEFLSVDALSEKVQRMSLVLAHVKKITGEVEKLKH</sequence>
<proteinExistence type="predicted"/>
<accession>A0A087SW42</accession>